<evidence type="ECO:0000313" key="1">
    <source>
        <dbReference type="EMBL" id="KZE45315.1"/>
    </source>
</evidence>
<dbReference type="SMART" id="SM00914">
    <property type="entry name" value="IDEAL"/>
    <property type="match status" value="1"/>
</dbReference>
<dbReference type="PATRIC" id="fig|189381.10.peg.3611"/>
<dbReference type="Proteomes" id="UP000076510">
    <property type="component" value="Unassembled WGS sequence"/>
</dbReference>
<dbReference type="Gene3D" id="4.10.810.10">
    <property type="entry name" value="Virus Scaffolding Protein, Chain A"/>
    <property type="match status" value="1"/>
</dbReference>
<reference evidence="2" key="1">
    <citation type="submission" date="2016-01" db="EMBL/GenBank/DDBJ databases">
        <title>Whole genome sequencing of Bhargavaea cecembensis T14.</title>
        <authorList>
            <person name="Hong K.W."/>
        </authorList>
    </citation>
    <scope>NUCLEOTIDE SEQUENCE [LARGE SCALE GENOMIC DNA]</scope>
    <source>
        <strain evidence="2">M19</strain>
    </source>
</reference>
<protein>
    <submittedName>
        <fullName evidence="1">Uncharacterized protein</fullName>
    </submittedName>
</protein>
<dbReference type="AlphaFoldDB" id="A0A0J5VBD8"/>
<proteinExistence type="predicted"/>
<dbReference type="Pfam" id="PF08858">
    <property type="entry name" value="IDEAL"/>
    <property type="match status" value="1"/>
</dbReference>
<organism evidence="1 2">
    <name type="scientific">Rossellomorea marisflavi</name>
    <dbReference type="NCBI Taxonomy" id="189381"/>
    <lineage>
        <taxon>Bacteria</taxon>
        <taxon>Bacillati</taxon>
        <taxon>Bacillota</taxon>
        <taxon>Bacilli</taxon>
        <taxon>Bacillales</taxon>
        <taxon>Bacillaceae</taxon>
        <taxon>Rossellomorea</taxon>
    </lineage>
</organism>
<evidence type="ECO:0000313" key="2">
    <source>
        <dbReference type="Proteomes" id="UP000076510"/>
    </source>
</evidence>
<dbReference type="InterPro" id="IPR027393">
    <property type="entry name" value="Virus_scaffolding_prot_C"/>
</dbReference>
<dbReference type="InterPro" id="IPR014957">
    <property type="entry name" value="IDEAL_dom"/>
</dbReference>
<name>A0A0J5VBD8_9BACI</name>
<sequence length="71" mass="8449">MKRHLLNSPQSDESSIHSLLAEMILDEALLNFRKEKIEQEIDRALCEKNKDDFLRLCKELNDLHRQYGYAM</sequence>
<comment type="caution">
    <text evidence="1">The sequence shown here is derived from an EMBL/GenBank/DDBJ whole genome shotgun (WGS) entry which is preliminary data.</text>
</comment>
<accession>A0A0J5VBD8</accession>
<gene>
    <name evidence="1" type="ORF">AV649_03735</name>
</gene>
<dbReference type="OrthoDB" id="2916442at2"/>
<dbReference type="EMBL" id="LQQY01000034">
    <property type="protein sequence ID" value="KZE45315.1"/>
    <property type="molecule type" value="Genomic_DNA"/>
</dbReference>
<dbReference type="RefSeq" id="WP_048003684.1">
    <property type="nucleotide sequence ID" value="NZ_CAXQIX010000033.1"/>
</dbReference>